<dbReference type="Pfam" id="PF02225">
    <property type="entry name" value="PA"/>
    <property type="match status" value="1"/>
</dbReference>
<dbReference type="RefSeq" id="WP_139716514.1">
    <property type="nucleotide sequence ID" value="NZ_CP040871.1"/>
</dbReference>
<dbReference type="GO" id="GO:0006508">
    <property type="term" value="P:proteolysis"/>
    <property type="evidence" value="ECO:0007669"/>
    <property type="project" value="UniProtKB-KW"/>
</dbReference>
<dbReference type="CDD" id="cd04818">
    <property type="entry name" value="PA_subtilisin_1"/>
    <property type="match status" value="1"/>
</dbReference>
<dbReference type="InterPro" id="IPR003137">
    <property type="entry name" value="PA_domain"/>
</dbReference>
<sequence length="558" mass="57366">MNKRLLAPALAISLSCGIAQAADLQLFNADPANVGLNDPTPAAPVGGNTGTTIGAQRQFVYRHALSTWGSVLGSNAPVVVSAKFAPLTCTATSAVLGSAGANWVSPLDYNLPTGTAADPWRPGALVNALYGSEQNPGAPAINSQFNGALGAANCLAGSGWYYGLDGNTPAGKINFLNVVMHEIAHGLGAAGFLNKTTGALFLGGPDVYSAKARDNITGMLFSDPTMTNTQRAIAMRTNGATVWTGANVNQQAALLLDSNYQNALALHVSAPAAMARDYGFYTASFGPAPTPANFNGQWVLATDVVEPAVPPGLPGTTTDGCSPFTNAAAIAGKIAMVDRGYCGFAVKVKNAQLAGATAVVVLNSASTWGAMGGTDPTITIPSVIVQQVDGIAFKANAPITGGMVLGPVTLAGMDTNGRTRLYSPWVVAPGSTFSHFDTVLHPDALMEPFDSPEVQAQLTLDLTPALLRDIGWPMNNGNTKLFNGICDTGVPAAADGGIAIGANIAGADATCKIGATRTTYYSCMNAYASKLYTDGLINGTQKSKIQTCARRTSDNWGR</sequence>
<protein>
    <submittedName>
        <fullName evidence="5">Serine protease</fullName>
    </submittedName>
</protein>
<dbReference type="InterPro" id="IPR046450">
    <property type="entry name" value="PA_dom_sf"/>
</dbReference>
<evidence type="ECO:0000313" key="6">
    <source>
        <dbReference type="Proteomes" id="UP000308149"/>
    </source>
</evidence>
<dbReference type="Proteomes" id="UP000308149">
    <property type="component" value="Chromosome"/>
</dbReference>
<dbReference type="PROSITE" id="PS51257">
    <property type="entry name" value="PROKAR_LIPOPROTEIN"/>
    <property type="match status" value="1"/>
</dbReference>
<proteinExistence type="predicted"/>
<evidence type="ECO:0000259" key="4">
    <source>
        <dbReference type="Pfam" id="PF02225"/>
    </source>
</evidence>
<accession>A0A5B7ZSG3</accession>
<keyword evidence="2" id="KW-0325">Glycoprotein</keyword>
<gene>
    <name evidence="5" type="ORF">FHQ07_09145</name>
</gene>
<keyword evidence="6" id="KW-1185">Reference proteome</keyword>
<organism evidence="5 6">
    <name type="scientific">Thermomonas aquatica</name>
    <dbReference type="NCBI Taxonomy" id="2202149"/>
    <lineage>
        <taxon>Bacteria</taxon>
        <taxon>Pseudomonadati</taxon>
        <taxon>Pseudomonadota</taxon>
        <taxon>Gammaproteobacteria</taxon>
        <taxon>Lysobacterales</taxon>
        <taxon>Lysobacteraceae</taxon>
        <taxon>Thermomonas</taxon>
    </lineage>
</organism>
<dbReference type="PANTHER" id="PTHR22702:SF1">
    <property type="entry name" value="PROTEASE-ASSOCIATED DOMAIN-CONTAINING PROTEIN 1"/>
    <property type="match status" value="1"/>
</dbReference>
<dbReference type="AlphaFoldDB" id="A0A5B7ZSG3"/>
<dbReference type="GO" id="GO:0008233">
    <property type="term" value="F:peptidase activity"/>
    <property type="evidence" value="ECO:0007669"/>
    <property type="project" value="UniProtKB-KW"/>
</dbReference>
<reference evidence="5 6" key="1">
    <citation type="submission" date="2019-06" db="EMBL/GenBank/DDBJ databases">
        <title>Thermomonas aquatica sp. nov., isolated from an industrial wastewater treatment plant.</title>
        <authorList>
            <person name="Jeon J.H."/>
            <person name="Park D.-S."/>
        </authorList>
    </citation>
    <scope>NUCLEOTIDE SEQUENCE [LARGE SCALE GENOMIC DNA]</scope>
    <source>
        <strain evidence="5 6">SY21</strain>
    </source>
</reference>
<dbReference type="EMBL" id="CP040871">
    <property type="protein sequence ID" value="QDA57463.1"/>
    <property type="molecule type" value="Genomic_DNA"/>
</dbReference>
<keyword evidence="5" id="KW-0645">Protease</keyword>
<dbReference type="SUPFAM" id="SSF52025">
    <property type="entry name" value="PA domain"/>
    <property type="match status" value="1"/>
</dbReference>
<dbReference type="PANTHER" id="PTHR22702">
    <property type="entry name" value="PROTEASE-ASSOCIATED DOMAIN-CONTAINING PROTEIN"/>
    <property type="match status" value="1"/>
</dbReference>
<feature type="signal peptide" evidence="3">
    <location>
        <begin position="1"/>
        <end position="21"/>
    </location>
</feature>
<evidence type="ECO:0000256" key="2">
    <source>
        <dbReference type="ARBA" id="ARBA00023180"/>
    </source>
</evidence>
<feature type="chain" id="PRO_5022868521" evidence="3">
    <location>
        <begin position="22"/>
        <end position="558"/>
    </location>
</feature>
<name>A0A5B7ZSG3_9GAMM</name>
<keyword evidence="1 3" id="KW-0732">Signal</keyword>
<feature type="domain" description="PA" evidence="4">
    <location>
        <begin position="309"/>
        <end position="391"/>
    </location>
</feature>
<evidence type="ECO:0000256" key="3">
    <source>
        <dbReference type="SAM" id="SignalP"/>
    </source>
</evidence>
<dbReference type="KEGG" id="thes:FHQ07_09145"/>
<evidence type="ECO:0000313" key="5">
    <source>
        <dbReference type="EMBL" id="QDA57463.1"/>
    </source>
</evidence>
<dbReference type="OrthoDB" id="614750at2"/>
<keyword evidence="5" id="KW-0378">Hydrolase</keyword>
<evidence type="ECO:0000256" key="1">
    <source>
        <dbReference type="ARBA" id="ARBA00022729"/>
    </source>
</evidence>
<dbReference type="Gene3D" id="3.50.30.30">
    <property type="match status" value="1"/>
</dbReference>